<comment type="subunit">
    <text evidence="10">Homodimer, may be a subunit of the RNA degradosome.</text>
</comment>
<evidence type="ECO:0000256" key="11">
    <source>
        <dbReference type="PIRSR" id="PIRSR004803-1"/>
    </source>
</evidence>
<feature type="active site" description="Proton acceptor" evidence="11">
    <location>
        <position position="367"/>
    </location>
</feature>
<keyword evidence="9 10" id="KW-0694">RNA-binding</keyword>
<keyword evidence="8 10" id="KW-0269">Exonuclease</keyword>
<comment type="subcellular location">
    <subcellularLocation>
        <location evidence="1 10">Cytoplasm</location>
    </subcellularLocation>
</comment>
<feature type="binding site" evidence="13">
    <location>
        <position position="47"/>
    </location>
    <ligand>
        <name>Ca(2+)</name>
        <dbReference type="ChEBI" id="CHEBI:29108"/>
    </ligand>
</feature>
<dbReference type="InterPro" id="IPR036866">
    <property type="entry name" value="RibonucZ/Hydroxyglut_hydro"/>
</dbReference>
<dbReference type="SUPFAM" id="SSF56281">
    <property type="entry name" value="Metallo-hydrolase/oxidoreductase"/>
    <property type="match status" value="1"/>
</dbReference>
<dbReference type="Pfam" id="PF17770">
    <property type="entry name" value="RNase_J_C"/>
    <property type="match status" value="1"/>
</dbReference>
<dbReference type="NCBIfam" id="TIGR00649">
    <property type="entry name" value="MG423"/>
    <property type="match status" value="1"/>
</dbReference>
<evidence type="ECO:0000259" key="14">
    <source>
        <dbReference type="SMART" id="SM00849"/>
    </source>
</evidence>
<keyword evidence="10" id="KW-0698">rRNA processing</keyword>
<dbReference type="InterPro" id="IPR004613">
    <property type="entry name" value="RNase_J"/>
</dbReference>
<comment type="cofactor">
    <cofactor evidence="13">
        <name>Ca(2+)</name>
        <dbReference type="ChEBI" id="CHEBI:29108"/>
    </cofactor>
    <text evidence="13">Binds 1 Ca(2+) cation per subunit. Seen in 1 crystal structure, it is not clear if it is physiologically important.</text>
</comment>
<dbReference type="STRING" id="36849.OXPF_14260"/>
<feature type="binding site" evidence="13">
    <location>
        <position position="76"/>
    </location>
    <ligand>
        <name>Zn(2+)</name>
        <dbReference type="ChEBI" id="CHEBI:29105"/>
        <label>1</label>
        <note>catalytic</note>
    </ligand>
</feature>
<evidence type="ECO:0000313" key="16">
    <source>
        <dbReference type="Proteomes" id="UP000050326"/>
    </source>
</evidence>
<dbReference type="FunFam" id="3.10.20.580:FF:000001">
    <property type="entry name" value="Ribonuclease J"/>
    <property type="match status" value="1"/>
</dbReference>
<dbReference type="InterPro" id="IPR001279">
    <property type="entry name" value="Metallo-B-lactamas"/>
</dbReference>
<dbReference type="GO" id="GO:0006364">
    <property type="term" value="P:rRNA processing"/>
    <property type="evidence" value="ECO:0007669"/>
    <property type="project" value="UniProtKB-UniRule"/>
</dbReference>
<keyword evidence="4 13" id="KW-0479">Metal-binding</keyword>
<feature type="binding site" evidence="13">
    <location>
        <position position="77"/>
    </location>
    <ligand>
        <name>Zn(2+)</name>
        <dbReference type="ChEBI" id="CHEBI:29105"/>
        <label>1</label>
        <note>catalytic</note>
    </ligand>
</feature>
<organism evidence="15 16">
    <name type="scientific">Oxobacter pfennigii</name>
    <dbReference type="NCBI Taxonomy" id="36849"/>
    <lineage>
        <taxon>Bacteria</taxon>
        <taxon>Bacillati</taxon>
        <taxon>Bacillota</taxon>
        <taxon>Clostridia</taxon>
        <taxon>Eubacteriales</taxon>
        <taxon>Clostridiaceae</taxon>
        <taxon>Oxobacter</taxon>
    </lineage>
</organism>
<evidence type="ECO:0000256" key="1">
    <source>
        <dbReference type="ARBA" id="ARBA00004496"/>
    </source>
</evidence>
<dbReference type="PANTHER" id="PTHR43694">
    <property type="entry name" value="RIBONUCLEASE J"/>
    <property type="match status" value="1"/>
</dbReference>
<dbReference type="SMART" id="SM00849">
    <property type="entry name" value="Lactamase_B"/>
    <property type="match status" value="1"/>
</dbReference>
<comment type="cofactor">
    <cofactor evidence="13">
        <name>Zn(2+)</name>
        <dbReference type="ChEBI" id="CHEBI:29105"/>
    </cofactor>
    <text evidence="13">Binds 2 Zn(2+) ions per subunit. It is not clear if Zn(2+) or Mg(2+) is physiologically important.</text>
</comment>
<keyword evidence="7 13" id="KW-0862">Zinc</keyword>
<comment type="caution">
    <text evidence="15">The sequence shown here is derived from an EMBL/GenBank/DDBJ whole genome shotgun (WGS) entry which is preliminary data.</text>
</comment>
<evidence type="ECO:0000256" key="6">
    <source>
        <dbReference type="ARBA" id="ARBA00022801"/>
    </source>
</evidence>
<feature type="binding site" evidence="13">
    <location>
        <position position="389"/>
    </location>
    <ligand>
        <name>Zn(2+)</name>
        <dbReference type="ChEBI" id="CHEBI:29105"/>
        <label>1</label>
        <note>catalytic</note>
    </ligand>
</feature>
<dbReference type="InterPro" id="IPR030854">
    <property type="entry name" value="RNase_J_bac"/>
</dbReference>
<dbReference type="Pfam" id="PF00753">
    <property type="entry name" value="Lactamase_B"/>
    <property type="match status" value="1"/>
</dbReference>
<dbReference type="PANTHER" id="PTHR43694:SF1">
    <property type="entry name" value="RIBONUCLEASE J"/>
    <property type="match status" value="1"/>
</dbReference>
<feature type="binding site" evidence="13">
    <location>
        <position position="49"/>
    </location>
    <ligand>
        <name>Ca(2+)</name>
        <dbReference type="ChEBI" id="CHEBI:29108"/>
    </ligand>
</feature>
<feature type="binding site" evidence="12">
    <location>
        <begin position="231"/>
        <end position="233"/>
    </location>
    <ligand>
        <name>substrate</name>
    </ligand>
</feature>
<evidence type="ECO:0000256" key="4">
    <source>
        <dbReference type="ARBA" id="ARBA00022723"/>
    </source>
</evidence>
<keyword evidence="2 10" id="KW-0963">Cytoplasm</keyword>
<dbReference type="Gene3D" id="3.40.50.10710">
    <property type="entry name" value="Metallo-hydrolase/oxidoreductase"/>
    <property type="match status" value="1"/>
</dbReference>
<evidence type="ECO:0000256" key="7">
    <source>
        <dbReference type="ARBA" id="ARBA00022833"/>
    </source>
</evidence>
<dbReference type="InterPro" id="IPR042173">
    <property type="entry name" value="RNase_J_2"/>
</dbReference>
<evidence type="ECO:0000256" key="13">
    <source>
        <dbReference type="PIRSR" id="PIRSR004803-3"/>
    </source>
</evidence>
<dbReference type="Proteomes" id="UP000050326">
    <property type="component" value="Unassembled WGS sequence"/>
</dbReference>
<evidence type="ECO:0000256" key="10">
    <source>
        <dbReference type="HAMAP-Rule" id="MF_01491"/>
    </source>
</evidence>
<dbReference type="PIRSF" id="PIRSF004803">
    <property type="entry name" value="RnjA"/>
    <property type="match status" value="1"/>
</dbReference>
<dbReference type="Pfam" id="PF22505">
    <property type="entry name" value="RNase_J_b_CASP"/>
    <property type="match status" value="1"/>
</dbReference>
<dbReference type="GO" id="GO:0008270">
    <property type="term" value="F:zinc ion binding"/>
    <property type="evidence" value="ECO:0007669"/>
    <property type="project" value="InterPro"/>
</dbReference>
<dbReference type="OrthoDB" id="9758375at2"/>
<keyword evidence="5 10" id="KW-0255">Endonuclease</keyword>
<evidence type="ECO:0000256" key="12">
    <source>
        <dbReference type="PIRSR" id="PIRSR004803-2"/>
    </source>
</evidence>
<dbReference type="HAMAP" id="MF_01491">
    <property type="entry name" value="RNase_J_bact"/>
    <property type="match status" value="1"/>
</dbReference>
<dbReference type="CDD" id="cd07714">
    <property type="entry name" value="RNaseJ_MBL-fold"/>
    <property type="match status" value="1"/>
</dbReference>
<evidence type="ECO:0000256" key="3">
    <source>
        <dbReference type="ARBA" id="ARBA00022722"/>
    </source>
</evidence>
<keyword evidence="16" id="KW-1185">Reference proteome</keyword>
<dbReference type="Pfam" id="PF07521">
    <property type="entry name" value="RMMBL"/>
    <property type="match status" value="1"/>
</dbReference>
<evidence type="ECO:0000256" key="9">
    <source>
        <dbReference type="ARBA" id="ARBA00022884"/>
    </source>
</evidence>
<feature type="binding site" evidence="10 12">
    <location>
        <begin position="363"/>
        <end position="367"/>
    </location>
    <ligand>
        <name>substrate</name>
    </ligand>
</feature>
<feature type="binding site" evidence="13">
    <location>
        <position position="442"/>
    </location>
    <ligand>
        <name>Ca(2+)</name>
        <dbReference type="ChEBI" id="CHEBI:29108"/>
    </ligand>
</feature>
<keyword evidence="13" id="KW-0106">Calcium</keyword>
<feature type="binding site" evidence="13">
    <location>
        <position position="140"/>
    </location>
    <ligand>
        <name>Zn(2+)</name>
        <dbReference type="ChEBI" id="CHEBI:29105"/>
        <label>1</label>
        <note>catalytic</note>
    </ligand>
</feature>
<dbReference type="GO" id="GO:0004521">
    <property type="term" value="F:RNA endonuclease activity"/>
    <property type="evidence" value="ECO:0007669"/>
    <property type="project" value="UniProtKB-UniRule"/>
</dbReference>
<gene>
    <name evidence="15" type="primary">rnjA</name>
    <name evidence="10" type="synonym">rnj</name>
    <name evidence="15" type="ORF">OXPF_14260</name>
</gene>
<feature type="active site" description="Proton donor" evidence="11">
    <location>
        <position position="194"/>
    </location>
</feature>
<comment type="function">
    <text evidence="10">An RNase that has 5'-3' exonuclease and possibly endonuclease activity. Involved in maturation of rRNA and in some organisms also mRNA maturation and/or decay.</text>
</comment>
<evidence type="ECO:0000256" key="8">
    <source>
        <dbReference type="ARBA" id="ARBA00022839"/>
    </source>
</evidence>
<dbReference type="EC" id="3.1.-.-" evidence="10"/>
<dbReference type="GO" id="GO:0005737">
    <property type="term" value="C:cytoplasm"/>
    <property type="evidence" value="ECO:0007669"/>
    <property type="project" value="UniProtKB-SubCell"/>
</dbReference>
<keyword evidence="6 10" id="KW-0378">Hydrolase</keyword>
<dbReference type="InterPro" id="IPR041636">
    <property type="entry name" value="RNase_J_C"/>
</dbReference>
<name>A0A0P8W8C6_9CLOT</name>
<comment type="similarity">
    <text evidence="10">Belongs to the metallo-beta-lactamase superfamily. RNA-metabolizing metallo-beta-lactamase-like family. Bacterial RNase J subfamily.</text>
</comment>
<feature type="binding site" evidence="13">
    <location>
        <position position="162"/>
    </location>
    <ligand>
        <name>Zn(2+)</name>
        <dbReference type="ChEBI" id="CHEBI:29105"/>
        <label>1</label>
        <note>catalytic</note>
    </ligand>
</feature>
<evidence type="ECO:0000313" key="15">
    <source>
        <dbReference type="EMBL" id="KPU44948.1"/>
    </source>
</evidence>
<sequence length="554" mass="61170">MGKKEKLKIIPLGGLGEIGKNMTVIEYKNDIIVIDCGLMFPEEEMLGIDIVIPDITYLLKNKDKFHAIVLTHGHEDHIGALPYILKQINVPVYGTRLTLGLVENKLKEHGLLKDVDLKCIKAKDVIRNGEMSVEFIKTSHSIADSVALAIHTPAGTVVHTGDFKVDFTPIDGDVIDLARFAELGKEGVLLMMADSTNVERPGYTMSERTVGQTFQNIFKQAKGRIIVATFASNIHRVQQIINEADDYGKKVAISGRSMVNVVDVAYELGYLNIPEGVLIDIDDIDKYSNSEIVIITTGSQGEAMSALVRMSTSEHKKVNIIPGDMVVISASPIPGNEKLVSRVINQLFKKGADVIYEDLADVHVSGHACQEELKLIHTLVKPEFFLPVHGEFRHLKQHGQLAQKLGMNEENIFLMENGAVLELSHKNAKITGSVTAGQVLVDGLGVGDVGNIVLRDRKHLSQDGILTVVVTISKETGGVIAGPDIISRGFVYVRESEDLMEQAKEIVKEALVKCEERQVTDWATIKNNIKDSLRSYLYEKTKRKPMILPIIMEI</sequence>
<dbReference type="RefSeq" id="WP_054874497.1">
    <property type="nucleotide sequence ID" value="NZ_LKET01000028.1"/>
</dbReference>
<dbReference type="Gene3D" id="3.10.20.580">
    <property type="match status" value="1"/>
</dbReference>
<dbReference type="InterPro" id="IPR011108">
    <property type="entry name" value="RMMBL"/>
</dbReference>
<evidence type="ECO:0000256" key="5">
    <source>
        <dbReference type="ARBA" id="ARBA00022759"/>
    </source>
</evidence>
<dbReference type="GO" id="GO:0004534">
    <property type="term" value="F:5'-3' RNA exonuclease activity"/>
    <property type="evidence" value="ECO:0007669"/>
    <property type="project" value="UniProtKB-UniRule"/>
</dbReference>
<feature type="binding site" evidence="13">
    <location>
        <position position="72"/>
    </location>
    <ligand>
        <name>Zn(2+)</name>
        <dbReference type="ChEBI" id="CHEBI:29105"/>
        <label>1</label>
        <note>catalytic</note>
    </ligand>
</feature>
<protein>
    <recommendedName>
        <fullName evidence="10">Ribonuclease J</fullName>
        <shortName evidence="10">RNase J</shortName>
        <ecNumber evidence="10">3.1.-.-</ecNumber>
    </recommendedName>
</protein>
<dbReference type="EMBL" id="LKET01000028">
    <property type="protein sequence ID" value="KPU44948.1"/>
    <property type="molecule type" value="Genomic_DNA"/>
</dbReference>
<accession>A0A0P8W8C6</accession>
<dbReference type="Gene3D" id="3.60.15.10">
    <property type="entry name" value="Ribonuclease Z/Hydroxyacylglutathione hydrolase-like"/>
    <property type="match status" value="1"/>
</dbReference>
<proteinExistence type="inferred from homology"/>
<evidence type="ECO:0000256" key="2">
    <source>
        <dbReference type="ARBA" id="ARBA00022490"/>
    </source>
</evidence>
<feature type="binding site" evidence="13">
    <location>
        <position position="74"/>
    </location>
    <ligand>
        <name>Zn(2+)</name>
        <dbReference type="ChEBI" id="CHEBI:29105"/>
        <label>1</label>
        <note>catalytic</note>
    </ligand>
</feature>
<reference evidence="15 16" key="1">
    <citation type="submission" date="2015-09" db="EMBL/GenBank/DDBJ databases">
        <title>Genome sequence of Oxobacter pfennigii DSM 3222.</title>
        <authorList>
            <person name="Poehlein A."/>
            <person name="Bengelsdorf F.R."/>
            <person name="Schiel-Bengelsdorf B."/>
            <person name="Duerre P."/>
            <person name="Daniel R."/>
        </authorList>
    </citation>
    <scope>NUCLEOTIDE SEQUENCE [LARGE SCALE GENOMIC DNA]</scope>
    <source>
        <strain evidence="15 16">DSM 3222</strain>
    </source>
</reference>
<dbReference type="AlphaFoldDB" id="A0A0P8W8C6"/>
<keyword evidence="3 10" id="KW-0540">Nuclease</keyword>
<dbReference type="InterPro" id="IPR055132">
    <property type="entry name" value="RNase_J_b_CASP"/>
</dbReference>
<feature type="domain" description="Metallo-beta-lactamase" evidence="14">
    <location>
        <begin position="19"/>
        <end position="214"/>
    </location>
</feature>
<dbReference type="GO" id="GO:0003723">
    <property type="term" value="F:RNA binding"/>
    <property type="evidence" value="ECO:0007669"/>
    <property type="project" value="UniProtKB-UniRule"/>
</dbReference>
<dbReference type="PATRIC" id="fig|36849.3.peg.1513"/>